<gene>
    <name evidence="1" type="ORF">BN2475_50269</name>
</gene>
<dbReference type="InterPro" id="IPR046702">
    <property type="entry name" value="DUF6572"/>
</dbReference>
<sequence length="112" mass="12781">MSIAETNVVDVVGLDPEKKVVRLAISDHLGWDTPEEEKEHLWLFQEKLNAYLRFIESGEFYQTYPDAHGAKCEIELVAKYSLSVSGGRFFEQAKSIVQTAGFDLLYRVLTPR</sequence>
<dbReference type="Pfam" id="PF20212">
    <property type="entry name" value="DUF6572"/>
    <property type="match status" value="1"/>
</dbReference>
<organism evidence="1 2">
    <name type="scientific">Paraburkholderia ribeironis</name>
    <dbReference type="NCBI Taxonomy" id="1247936"/>
    <lineage>
        <taxon>Bacteria</taxon>
        <taxon>Pseudomonadati</taxon>
        <taxon>Pseudomonadota</taxon>
        <taxon>Betaproteobacteria</taxon>
        <taxon>Burkholderiales</taxon>
        <taxon>Burkholderiaceae</taxon>
        <taxon>Paraburkholderia</taxon>
    </lineage>
</organism>
<dbReference type="EMBL" id="CYGX02000005">
    <property type="protein sequence ID" value="SIT35872.1"/>
    <property type="molecule type" value="Genomic_DNA"/>
</dbReference>
<accession>A0A1N7RL98</accession>
<proteinExistence type="predicted"/>
<evidence type="ECO:0000313" key="1">
    <source>
        <dbReference type="EMBL" id="SIT35872.1"/>
    </source>
</evidence>
<dbReference type="STRING" id="1247936.BN2475_50269"/>
<name>A0A1N7RL98_9BURK</name>
<dbReference type="Proteomes" id="UP000187012">
    <property type="component" value="Unassembled WGS sequence"/>
</dbReference>
<dbReference type="OrthoDB" id="2229810at2"/>
<protein>
    <submittedName>
        <fullName evidence="1">Uncharacterized protein</fullName>
    </submittedName>
</protein>
<reference evidence="1 2" key="1">
    <citation type="submission" date="2016-12" db="EMBL/GenBank/DDBJ databases">
        <authorList>
            <person name="Song W.-J."/>
            <person name="Kurnit D.M."/>
        </authorList>
    </citation>
    <scope>NUCLEOTIDE SEQUENCE [LARGE SCALE GENOMIC DNA]</scope>
    <source>
        <strain evidence="1 2">STM7296</strain>
    </source>
</reference>
<dbReference type="RefSeq" id="WP_094778000.1">
    <property type="nucleotide sequence ID" value="NZ_CYGX02000005.1"/>
</dbReference>
<evidence type="ECO:0000313" key="2">
    <source>
        <dbReference type="Proteomes" id="UP000187012"/>
    </source>
</evidence>
<dbReference type="AlphaFoldDB" id="A0A1N7RL98"/>
<keyword evidence="2" id="KW-1185">Reference proteome</keyword>